<dbReference type="PANTHER" id="PTHR47053:SF1">
    <property type="entry name" value="MUREIN DD-ENDOPEPTIDASE MEPH-RELATED"/>
    <property type="match status" value="1"/>
</dbReference>
<evidence type="ECO:0000256" key="1">
    <source>
        <dbReference type="ARBA" id="ARBA00007074"/>
    </source>
</evidence>
<evidence type="ECO:0000313" key="8">
    <source>
        <dbReference type="EMBL" id="OFW55455.1"/>
    </source>
</evidence>
<keyword evidence="3" id="KW-0378">Hydrolase</keyword>
<organism evidence="8 9">
    <name type="scientific">Candidatus Solincola sediminis</name>
    <dbReference type="NCBI Taxonomy" id="1797199"/>
    <lineage>
        <taxon>Bacteria</taxon>
        <taxon>Bacillati</taxon>
        <taxon>Actinomycetota</taxon>
        <taxon>Candidatus Geothermincolia</taxon>
        <taxon>Candidatus Geothermincolales</taxon>
        <taxon>Candidatus Geothermincolaceae</taxon>
        <taxon>Candidatus Solincola</taxon>
    </lineage>
</organism>
<evidence type="ECO:0000256" key="2">
    <source>
        <dbReference type="ARBA" id="ARBA00022670"/>
    </source>
</evidence>
<dbReference type="Pfam" id="PF00877">
    <property type="entry name" value="NLPC_P60"/>
    <property type="match status" value="1"/>
</dbReference>
<name>A0A1F2WF21_9ACTN</name>
<dbReference type="SUPFAM" id="SSF54001">
    <property type="entry name" value="Cysteine proteinases"/>
    <property type="match status" value="1"/>
</dbReference>
<feature type="chain" id="PRO_5009484171" description="NlpC/P60 domain-containing protein" evidence="6">
    <location>
        <begin position="29"/>
        <end position="349"/>
    </location>
</feature>
<dbReference type="EMBL" id="MELK01000053">
    <property type="protein sequence ID" value="OFW55455.1"/>
    <property type="molecule type" value="Genomic_DNA"/>
</dbReference>
<gene>
    <name evidence="8" type="ORF">A2Y75_08985</name>
</gene>
<sequence>MARRIKALVLSIILVSLLVFITLGTAVADPVQDKKNELDRIKNEVQKIDTRLESVTEQYNMTSVRVQQTQREIAQKEAELASLTAALEQRREILGDRLRELYKSGNADVLEVLTESRTVEDLYINVDRAQRIGGEDVSVIASVIGVREQVDAARDELAARKGELDQTASELAGQKAQIEGDLQKRKNLVAGVESEINNLMAQEEANQVAARNNNRTNPVYPSPTRAIPNPPPAPPYAPTVVQIAYQQIGKPYQYAGSGPNVFDCSGLVMYCYAKVGISLPHSSYMQARCGVQVSYEQLEPGDLVFFHGYGHVGMYVGGGQYIHAPHTGDVVRVANLGARRDFCGACRIL</sequence>
<keyword evidence="6" id="KW-0732">Signal</keyword>
<dbReference type="PROSITE" id="PS51935">
    <property type="entry name" value="NLPC_P60"/>
    <property type="match status" value="1"/>
</dbReference>
<feature type="domain" description="NlpC/P60" evidence="7">
    <location>
        <begin position="234"/>
        <end position="349"/>
    </location>
</feature>
<dbReference type="InterPro" id="IPR051202">
    <property type="entry name" value="Peptidase_C40"/>
</dbReference>
<dbReference type="GO" id="GO:0006508">
    <property type="term" value="P:proteolysis"/>
    <property type="evidence" value="ECO:0007669"/>
    <property type="project" value="UniProtKB-KW"/>
</dbReference>
<dbReference type="InterPro" id="IPR038765">
    <property type="entry name" value="Papain-like_cys_pep_sf"/>
</dbReference>
<evidence type="ECO:0000256" key="6">
    <source>
        <dbReference type="SAM" id="SignalP"/>
    </source>
</evidence>
<dbReference type="InterPro" id="IPR000064">
    <property type="entry name" value="NLP_P60_dom"/>
</dbReference>
<dbReference type="GO" id="GO:0008234">
    <property type="term" value="F:cysteine-type peptidase activity"/>
    <property type="evidence" value="ECO:0007669"/>
    <property type="project" value="UniProtKB-KW"/>
</dbReference>
<evidence type="ECO:0000313" key="9">
    <source>
        <dbReference type="Proteomes" id="UP000177876"/>
    </source>
</evidence>
<reference evidence="8 9" key="1">
    <citation type="journal article" date="2016" name="Nat. Commun.">
        <title>Thousands of microbial genomes shed light on interconnected biogeochemical processes in an aquifer system.</title>
        <authorList>
            <person name="Anantharaman K."/>
            <person name="Brown C.T."/>
            <person name="Hug L.A."/>
            <person name="Sharon I."/>
            <person name="Castelle C.J."/>
            <person name="Probst A.J."/>
            <person name="Thomas B.C."/>
            <person name="Singh A."/>
            <person name="Wilkins M.J."/>
            <person name="Karaoz U."/>
            <person name="Brodie E.L."/>
            <person name="Williams K.H."/>
            <person name="Hubbard S.S."/>
            <person name="Banfield J.F."/>
        </authorList>
    </citation>
    <scope>NUCLEOTIDE SEQUENCE [LARGE SCALE GENOMIC DNA]</scope>
</reference>
<accession>A0A1F2WF21</accession>
<dbReference type="AlphaFoldDB" id="A0A1F2WF21"/>
<dbReference type="Gene3D" id="3.90.1720.10">
    <property type="entry name" value="endopeptidase domain like (from Nostoc punctiforme)"/>
    <property type="match status" value="1"/>
</dbReference>
<feature type="coiled-coil region" evidence="5">
    <location>
        <begin position="31"/>
        <end position="93"/>
    </location>
</feature>
<protein>
    <recommendedName>
        <fullName evidence="7">NlpC/P60 domain-containing protein</fullName>
    </recommendedName>
</protein>
<evidence type="ECO:0000256" key="5">
    <source>
        <dbReference type="SAM" id="Coils"/>
    </source>
</evidence>
<keyword evidence="4" id="KW-0788">Thiol protease</keyword>
<evidence type="ECO:0000256" key="3">
    <source>
        <dbReference type="ARBA" id="ARBA00022801"/>
    </source>
</evidence>
<evidence type="ECO:0000259" key="7">
    <source>
        <dbReference type="PROSITE" id="PS51935"/>
    </source>
</evidence>
<comment type="caution">
    <text evidence="8">The sequence shown here is derived from an EMBL/GenBank/DDBJ whole genome shotgun (WGS) entry which is preliminary data.</text>
</comment>
<keyword evidence="2" id="KW-0645">Protease</keyword>
<proteinExistence type="inferred from homology"/>
<feature type="signal peptide" evidence="6">
    <location>
        <begin position="1"/>
        <end position="28"/>
    </location>
</feature>
<keyword evidence="5" id="KW-0175">Coiled coil</keyword>
<evidence type="ECO:0000256" key="4">
    <source>
        <dbReference type="ARBA" id="ARBA00022807"/>
    </source>
</evidence>
<dbReference type="PANTHER" id="PTHR47053">
    <property type="entry name" value="MUREIN DD-ENDOPEPTIDASE MEPH-RELATED"/>
    <property type="match status" value="1"/>
</dbReference>
<dbReference type="Gene3D" id="6.10.250.3150">
    <property type="match status" value="1"/>
</dbReference>
<comment type="similarity">
    <text evidence="1">Belongs to the peptidase C40 family.</text>
</comment>
<dbReference type="STRING" id="1797197.A2Y75_08985"/>
<dbReference type="Proteomes" id="UP000177876">
    <property type="component" value="Unassembled WGS sequence"/>
</dbReference>